<organism evidence="1 2">
    <name type="scientific">Trifolium subterraneum</name>
    <name type="common">Subterranean clover</name>
    <dbReference type="NCBI Taxonomy" id="3900"/>
    <lineage>
        <taxon>Eukaryota</taxon>
        <taxon>Viridiplantae</taxon>
        <taxon>Streptophyta</taxon>
        <taxon>Embryophyta</taxon>
        <taxon>Tracheophyta</taxon>
        <taxon>Spermatophyta</taxon>
        <taxon>Magnoliopsida</taxon>
        <taxon>eudicotyledons</taxon>
        <taxon>Gunneridae</taxon>
        <taxon>Pentapetalae</taxon>
        <taxon>rosids</taxon>
        <taxon>fabids</taxon>
        <taxon>Fabales</taxon>
        <taxon>Fabaceae</taxon>
        <taxon>Papilionoideae</taxon>
        <taxon>50 kb inversion clade</taxon>
        <taxon>NPAAA clade</taxon>
        <taxon>Hologalegina</taxon>
        <taxon>IRL clade</taxon>
        <taxon>Trifolieae</taxon>
        <taxon>Trifolium</taxon>
    </lineage>
</organism>
<name>A0A2Z6LH69_TRISU</name>
<dbReference type="PANTHER" id="PTHR48049:SF84">
    <property type="entry name" value="UDP-GLYCOSYLTRANSFERASE 79A6"/>
    <property type="match status" value="1"/>
</dbReference>
<proteinExistence type="predicted"/>
<dbReference type="InterPro" id="IPR050481">
    <property type="entry name" value="UDP-glycosyltransf_plant"/>
</dbReference>
<dbReference type="OrthoDB" id="5835829at2759"/>
<dbReference type="PANTHER" id="PTHR48049">
    <property type="entry name" value="GLYCOSYLTRANSFERASE"/>
    <property type="match status" value="1"/>
</dbReference>
<evidence type="ECO:0000313" key="2">
    <source>
        <dbReference type="Proteomes" id="UP000242715"/>
    </source>
</evidence>
<gene>
    <name evidence="1" type="ORF">TSUD_97580</name>
</gene>
<accession>A0A2Z6LH69</accession>
<reference evidence="2" key="1">
    <citation type="journal article" date="2017" name="Front. Plant Sci.">
        <title>Climate Clever Clovers: New Paradigm to Reduce the Environmental Footprint of Ruminants by Breeding Low Methanogenic Forages Utilizing Haplotype Variation.</title>
        <authorList>
            <person name="Kaur P."/>
            <person name="Appels R."/>
            <person name="Bayer P.E."/>
            <person name="Keeble-Gagnere G."/>
            <person name="Wang J."/>
            <person name="Hirakawa H."/>
            <person name="Shirasawa K."/>
            <person name="Vercoe P."/>
            <person name="Stefanova K."/>
            <person name="Durmic Z."/>
            <person name="Nichols P."/>
            <person name="Revell C."/>
            <person name="Isobe S.N."/>
            <person name="Edwards D."/>
            <person name="Erskine W."/>
        </authorList>
    </citation>
    <scope>NUCLEOTIDE SEQUENCE [LARGE SCALE GENOMIC DNA]</scope>
    <source>
        <strain evidence="2">cv. Daliak</strain>
    </source>
</reference>
<evidence type="ECO:0000313" key="1">
    <source>
        <dbReference type="EMBL" id="GAU12946.1"/>
    </source>
</evidence>
<protein>
    <submittedName>
        <fullName evidence="1">Uncharacterized protein</fullName>
    </submittedName>
</protein>
<dbReference type="Proteomes" id="UP000242715">
    <property type="component" value="Unassembled WGS sequence"/>
</dbReference>
<sequence>MQILSESSLVVFKSCKEIEGPYLDYFQNQIDKPVLVSGVLVPEPSSDILDEKWTKWLDNFPTKSVILCSFGSETFLSDDQINELASGLELTNLPFILVLNFPSNLNAEVELERALPKGFLERVKNRGIVHSGWLQQLLILEHSSFFNSKLIADDLKAGIEVKNRKDEDGFFEKEELLEDVKTVMVEVDKEPGKQIRENHKKWREFLLTQWPHMGKWGSRMQRIAGFIPYGLWHP</sequence>
<keyword evidence="2" id="KW-1185">Reference proteome</keyword>
<dbReference type="AlphaFoldDB" id="A0A2Z6LH69"/>
<dbReference type="SUPFAM" id="SSF53756">
    <property type="entry name" value="UDP-Glycosyltransferase/glycogen phosphorylase"/>
    <property type="match status" value="1"/>
</dbReference>
<dbReference type="Gene3D" id="3.40.50.2000">
    <property type="entry name" value="Glycogen Phosphorylase B"/>
    <property type="match status" value="3"/>
</dbReference>
<dbReference type="GO" id="GO:0035251">
    <property type="term" value="F:UDP-glucosyltransferase activity"/>
    <property type="evidence" value="ECO:0007669"/>
    <property type="project" value="InterPro"/>
</dbReference>
<dbReference type="EMBL" id="DF973127">
    <property type="protein sequence ID" value="GAU12946.1"/>
    <property type="molecule type" value="Genomic_DNA"/>
</dbReference>